<dbReference type="SMART" id="SM00822">
    <property type="entry name" value="PKS_KR"/>
    <property type="match status" value="1"/>
</dbReference>
<evidence type="ECO:0000256" key="2">
    <source>
        <dbReference type="ARBA" id="ARBA00023002"/>
    </source>
</evidence>
<dbReference type="PROSITE" id="PS00061">
    <property type="entry name" value="ADH_SHORT"/>
    <property type="match status" value="1"/>
</dbReference>
<name>A0ABQ4MU58_9BACL</name>
<dbReference type="InterPro" id="IPR020904">
    <property type="entry name" value="Sc_DH/Rdtase_CS"/>
</dbReference>
<gene>
    <name evidence="5" type="ORF">J15TS10_32830</name>
</gene>
<dbReference type="PRINTS" id="PR00081">
    <property type="entry name" value="GDHRDH"/>
</dbReference>
<sequence length="282" mass="29918">MQLNQQTAVITGSSRGIGRAIALRMAQEGARVVVNGTDASRVNEVVEEIHQNGGVAIGIAESVHTMKGGARIISAAMAEFGQVDILVNNAGIIRDKMAHKLSEEDWDAVINTHLKGAFSCIHAALPGMRERRQGCIINMTSTAALTGTAGQLNYSAAKAGLLGMTWTLALELSDYGISVNAIAPAALTDMSAPYVERARRDAEAAGQSLPDYWRIGTPEEAAELAVALSLPQCRELSGEIFSVNGGDIGLWARPKHELLTSRKSGHWMASEIAAELLTKSSN</sequence>
<dbReference type="RefSeq" id="WP_213592312.1">
    <property type="nucleotide sequence ID" value="NZ_BOSM01000005.1"/>
</dbReference>
<evidence type="ECO:0000256" key="1">
    <source>
        <dbReference type="ARBA" id="ARBA00006484"/>
    </source>
</evidence>
<feature type="domain" description="Ketoreductase" evidence="4">
    <location>
        <begin position="6"/>
        <end position="185"/>
    </location>
</feature>
<evidence type="ECO:0000256" key="3">
    <source>
        <dbReference type="RuleBase" id="RU000363"/>
    </source>
</evidence>
<comment type="similarity">
    <text evidence="1 3">Belongs to the short-chain dehydrogenases/reductases (SDR) family.</text>
</comment>
<accession>A0ABQ4MU58</accession>
<dbReference type="InterPro" id="IPR051687">
    <property type="entry name" value="Peroxisomal_Beta-Oxidation"/>
</dbReference>
<organism evidence="5 6">
    <name type="scientific">Paenibacillus woosongensis</name>
    <dbReference type="NCBI Taxonomy" id="307580"/>
    <lineage>
        <taxon>Bacteria</taxon>
        <taxon>Bacillati</taxon>
        <taxon>Bacillota</taxon>
        <taxon>Bacilli</taxon>
        <taxon>Bacillales</taxon>
        <taxon>Paenibacillaceae</taxon>
        <taxon>Paenibacillus</taxon>
    </lineage>
</organism>
<dbReference type="PANTHER" id="PTHR45024:SF2">
    <property type="entry name" value="SCP2 DOMAIN-CONTAINING PROTEIN"/>
    <property type="match status" value="1"/>
</dbReference>
<dbReference type="InterPro" id="IPR002347">
    <property type="entry name" value="SDR_fam"/>
</dbReference>
<reference evidence="5 6" key="1">
    <citation type="submission" date="2021-03" db="EMBL/GenBank/DDBJ databases">
        <title>Antimicrobial resistance genes in bacteria isolated from Japanese honey, and their potential for conferring macrolide and lincosamide resistance in the American foulbrood pathogen Paenibacillus larvae.</title>
        <authorList>
            <person name="Okamoto M."/>
            <person name="Kumagai M."/>
            <person name="Kanamori H."/>
            <person name="Takamatsu D."/>
        </authorList>
    </citation>
    <scope>NUCLEOTIDE SEQUENCE [LARGE SCALE GENOMIC DNA]</scope>
    <source>
        <strain evidence="5 6">J15TS10</strain>
    </source>
</reference>
<dbReference type="Gene3D" id="3.40.50.720">
    <property type="entry name" value="NAD(P)-binding Rossmann-like Domain"/>
    <property type="match status" value="1"/>
</dbReference>
<dbReference type="EMBL" id="BOSM01000005">
    <property type="protein sequence ID" value="GIP59469.1"/>
    <property type="molecule type" value="Genomic_DNA"/>
</dbReference>
<evidence type="ECO:0000259" key="4">
    <source>
        <dbReference type="SMART" id="SM00822"/>
    </source>
</evidence>
<comment type="caution">
    <text evidence="5">The sequence shown here is derived from an EMBL/GenBank/DDBJ whole genome shotgun (WGS) entry which is preliminary data.</text>
</comment>
<dbReference type="PANTHER" id="PTHR45024">
    <property type="entry name" value="DEHYDROGENASES, SHORT CHAIN"/>
    <property type="match status" value="1"/>
</dbReference>
<dbReference type="Proteomes" id="UP000681290">
    <property type="component" value="Unassembled WGS sequence"/>
</dbReference>
<evidence type="ECO:0000313" key="5">
    <source>
        <dbReference type="EMBL" id="GIP59469.1"/>
    </source>
</evidence>
<evidence type="ECO:0000313" key="6">
    <source>
        <dbReference type="Proteomes" id="UP000681290"/>
    </source>
</evidence>
<proteinExistence type="inferred from homology"/>
<keyword evidence="6" id="KW-1185">Reference proteome</keyword>
<dbReference type="SUPFAM" id="SSF51735">
    <property type="entry name" value="NAD(P)-binding Rossmann-fold domains"/>
    <property type="match status" value="1"/>
</dbReference>
<dbReference type="InterPro" id="IPR057326">
    <property type="entry name" value="KR_dom"/>
</dbReference>
<dbReference type="PRINTS" id="PR00080">
    <property type="entry name" value="SDRFAMILY"/>
</dbReference>
<dbReference type="Pfam" id="PF00106">
    <property type="entry name" value="adh_short"/>
    <property type="match status" value="1"/>
</dbReference>
<dbReference type="InterPro" id="IPR036291">
    <property type="entry name" value="NAD(P)-bd_dom_sf"/>
</dbReference>
<keyword evidence="2" id="KW-0560">Oxidoreductase</keyword>
<protein>
    <submittedName>
        <fullName evidence="5">Beta-ketoacyl-ACP reductase</fullName>
    </submittedName>
</protein>